<protein>
    <submittedName>
        <fullName evidence="1">Uncharacterized protein</fullName>
    </submittedName>
</protein>
<evidence type="ECO:0000313" key="2">
    <source>
        <dbReference type="Proteomes" id="UP000271974"/>
    </source>
</evidence>
<feature type="non-terminal residue" evidence="1">
    <location>
        <position position="108"/>
    </location>
</feature>
<gene>
    <name evidence="1" type="ORF">EGW08_011230</name>
</gene>
<accession>A0A3S1BDH5</accession>
<dbReference type="STRING" id="188477.A0A3S1BDH5"/>
<dbReference type="InterPro" id="IPR011042">
    <property type="entry name" value="6-blade_b-propeller_TolB-like"/>
</dbReference>
<name>A0A3S1BDH5_ELYCH</name>
<dbReference type="Gene3D" id="2.120.10.30">
    <property type="entry name" value="TolB, C-terminal domain"/>
    <property type="match status" value="1"/>
</dbReference>
<sequence length="108" mass="11962">VDWLADRVYVASGNRIYSCPLDKDLCVTVVDRLPKPAAAVKIDPINGFLFYVLTGPNLGLHRLDLGQISHLWSTSLSPSEAHALRMRTAQPELILPMPDLYTVTIDFG</sequence>
<dbReference type="OrthoDB" id="6155132at2759"/>
<dbReference type="AlphaFoldDB" id="A0A3S1BDH5"/>
<comment type="caution">
    <text evidence="1">The sequence shown here is derived from an EMBL/GenBank/DDBJ whole genome shotgun (WGS) entry which is preliminary data.</text>
</comment>
<reference evidence="1 2" key="1">
    <citation type="submission" date="2019-01" db="EMBL/GenBank/DDBJ databases">
        <title>A draft genome assembly of the solar-powered sea slug Elysia chlorotica.</title>
        <authorList>
            <person name="Cai H."/>
            <person name="Li Q."/>
            <person name="Fang X."/>
            <person name="Li J."/>
            <person name="Curtis N.E."/>
            <person name="Altenburger A."/>
            <person name="Shibata T."/>
            <person name="Feng M."/>
            <person name="Maeda T."/>
            <person name="Schwartz J.A."/>
            <person name="Shigenobu S."/>
            <person name="Lundholm N."/>
            <person name="Nishiyama T."/>
            <person name="Yang H."/>
            <person name="Hasebe M."/>
            <person name="Li S."/>
            <person name="Pierce S.K."/>
            <person name="Wang J."/>
        </authorList>
    </citation>
    <scope>NUCLEOTIDE SEQUENCE [LARGE SCALE GENOMIC DNA]</scope>
    <source>
        <strain evidence="1">EC2010</strain>
        <tissue evidence="1">Whole organism of an adult</tissue>
    </source>
</reference>
<dbReference type="SUPFAM" id="SSF63825">
    <property type="entry name" value="YWTD domain"/>
    <property type="match status" value="1"/>
</dbReference>
<dbReference type="Proteomes" id="UP000271974">
    <property type="component" value="Unassembled WGS sequence"/>
</dbReference>
<dbReference type="EMBL" id="RQTK01000360">
    <property type="protein sequence ID" value="RUS81025.1"/>
    <property type="molecule type" value="Genomic_DNA"/>
</dbReference>
<feature type="non-terminal residue" evidence="1">
    <location>
        <position position="1"/>
    </location>
</feature>
<organism evidence="1 2">
    <name type="scientific">Elysia chlorotica</name>
    <name type="common">Eastern emerald elysia</name>
    <name type="synonym">Sea slug</name>
    <dbReference type="NCBI Taxonomy" id="188477"/>
    <lineage>
        <taxon>Eukaryota</taxon>
        <taxon>Metazoa</taxon>
        <taxon>Spiralia</taxon>
        <taxon>Lophotrochozoa</taxon>
        <taxon>Mollusca</taxon>
        <taxon>Gastropoda</taxon>
        <taxon>Heterobranchia</taxon>
        <taxon>Euthyneura</taxon>
        <taxon>Panpulmonata</taxon>
        <taxon>Sacoglossa</taxon>
        <taxon>Placobranchoidea</taxon>
        <taxon>Plakobranchidae</taxon>
        <taxon>Elysia</taxon>
    </lineage>
</organism>
<evidence type="ECO:0000313" key="1">
    <source>
        <dbReference type="EMBL" id="RUS81025.1"/>
    </source>
</evidence>
<proteinExistence type="predicted"/>
<keyword evidence="2" id="KW-1185">Reference proteome</keyword>